<dbReference type="PANTHER" id="PTHR46148">
    <property type="entry name" value="CHROMO DOMAIN-CONTAINING PROTEIN"/>
    <property type="match status" value="1"/>
</dbReference>
<dbReference type="Proteomes" id="UP001374535">
    <property type="component" value="Chromosome 4"/>
</dbReference>
<name>A0AAQ3S2M8_VIGMU</name>
<dbReference type="Pfam" id="PF24626">
    <property type="entry name" value="SH3_Tf2-1"/>
    <property type="match status" value="1"/>
</dbReference>
<sequence length="150" mass="17466">MLNAIVLVLGWRLGDKDYQQGQLGADRSLMRIRGGNLYSLKLEIICFCEIGPIAYEIALSPQMENLHNVFHVSQLRKYVLDLVHVLEVDDIQVREDLTFNVGPIRLLDVQTKTLRGKDIRTVKVLWNDATQKISWELEEFMKEYPYIFVE</sequence>
<organism evidence="2 3">
    <name type="scientific">Vigna mungo</name>
    <name type="common">Black gram</name>
    <name type="synonym">Phaseolus mungo</name>
    <dbReference type="NCBI Taxonomy" id="3915"/>
    <lineage>
        <taxon>Eukaryota</taxon>
        <taxon>Viridiplantae</taxon>
        <taxon>Streptophyta</taxon>
        <taxon>Embryophyta</taxon>
        <taxon>Tracheophyta</taxon>
        <taxon>Spermatophyta</taxon>
        <taxon>Magnoliopsida</taxon>
        <taxon>eudicotyledons</taxon>
        <taxon>Gunneridae</taxon>
        <taxon>Pentapetalae</taxon>
        <taxon>rosids</taxon>
        <taxon>fabids</taxon>
        <taxon>Fabales</taxon>
        <taxon>Fabaceae</taxon>
        <taxon>Papilionoideae</taxon>
        <taxon>50 kb inversion clade</taxon>
        <taxon>NPAAA clade</taxon>
        <taxon>indigoferoid/millettioid clade</taxon>
        <taxon>Phaseoleae</taxon>
        <taxon>Vigna</taxon>
    </lineage>
</organism>
<evidence type="ECO:0000313" key="2">
    <source>
        <dbReference type="EMBL" id="WVZ13561.1"/>
    </source>
</evidence>
<protein>
    <recommendedName>
        <fullName evidence="1">Tf2-1-like SH3-like domain-containing protein</fullName>
    </recommendedName>
</protein>
<dbReference type="AlphaFoldDB" id="A0AAQ3S2M8"/>
<dbReference type="EMBL" id="CP144697">
    <property type="protein sequence ID" value="WVZ13561.1"/>
    <property type="molecule type" value="Genomic_DNA"/>
</dbReference>
<feature type="domain" description="Tf2-1-like SH3-like" evidence="1">
    <location>
        <begin position="49"/>
        <end position="79"/>
    </location>
</feature>
<evidence type="ECO:0000313" key="3">
    <source>
        <dbReference type="Proteomes" id="UP001374535"/>
    </source>
</evidence>
<reference evidence="2 3" key="1">
    <citation type="journal article" date="2023" name="Life. Sci Alliance">
        <title>Evolutionary insights into 3D genome organization and epigenetic landscape of Vigna mungo.</title>
        <authorList>
            <person name="Junaid A."/>
            <person name="Singh B."/>
            <person name="Bhatia S."/>
        </authorList>
    </citation>
    <scope>NUCLEOTIDE SEQUENCE [LARGE SCALE GENOMIC DNA]</scope>
    <source>
        <strain evidence="2">Urdbean</strain>
    </source>
</reference>
<dbReference type="InterPro" id="IPR056924">
    <property type="entry name" value="SH3_Tf2-1"/>
</dbReference>
<dbReference type="PANTHER" id="PTHR46148:SF60">
    <property type="entry name" value="CHROMO DOMAIN-CONTAINING PROTEIN"/>
    <property type="match status" value="1"/>
</dbReference>
<proteinExistence type="predicted"/>
<keyword evidence="3" id="KW-1185">Reference proteome</keyword>
<accession>A0AAQ3S2M8</accession>
<evidence type="ECO:0000259" key="1">
    <source>
        <dbReference type="Pfam" id="PF24626"/>
    </source>
</evidence>
<gene>
    <name evidence="2" type="ORF">V8G54_011127</name>
</gene>